<dbReference type="Pfam" id="PF01842">
    <property type="entry name" value="ACT"/>
    <property type="match status" value="1"/>
</dbReference>
<dbReference type="Pfam" id="PF24926">
    <property type="entry name" value="ACT_ACR9_C"/>
    <property type="match status" value="1"/>
</dbReference>
<dbReference type="InterPro" id="IPR056805">
    <property type="entry name" value="ACT_ACR9/10_C"/>
</dbReference>
<protein>
    <recommendedName>
        <fullName evidence="2">ACT domain-containing protein ACR</fullName>
    </recommendedName>
    <alternativeName>
        <fullName evidence="2">Protein ACT DOMAIN REPEATS</fullName>
    </alternativeName>
</protein>
<dbReference type="Gene3D" id="3.30.70.260">
    <property type="match status" value="1"/>
</dbReference>
<dbReference type="Pfam" id="PF24931">
    <property type="entry name" value="ACT_ACR9_3rd"/>
    <property type="match status" value="1"/>
</dbReference>
<dbReference type="SUPFAM" id="SSF55021">
    <property type="entry name" value="ACT-like"/>
    <property type="match status" value="2"/>
</dbReference>
<feature type="domain" description="ACT" evidence="3">
    <location>
        <begin position="116"/>
        <end position="199"/>
    </location>
</feature>
<gene>
    <name evidence="4" type="ORF">HRI_001765100</name>
</gene>
<dbReference type="OrthoDB" id="2019824at2759"/>
<proteinExistence type="predicted"/>
<comment type="caution">
    <text evidence="4">The sequence shown here is derived from an EMBL/GenBank/DDBJ whole genome shotgun (WGS) entry which is preliminary data.</text>
</comment>
<evidence type="ECO:0000313" key="4">
    <source>
        <dbReference type="EMBL" id="GMI80958.1"/>
    </source>
</evidence>
<comment type="function">
    <text evidence="2">Binds amino acids.</text>
</comment>
<dbReference type="InterPro" id="IPR002912">
    <property type="entry name" value="ACT_dom"/>
</dbReference>
<dbReference type="AlphaFoldDB" id="A0A9W7LYD5"/>
<evidence type="ECO:0000259" key="3">
    <source>
        <dbReference type="PROSITE" id="PS51671"/>
    </source>
</evidence>
<evidence type="ECO:0000256" key="2">
    <source>
        <dbReference type="RuleBase" id="RU369043"/>
    </source>
</evidence>
<dbReference type="Pfam" id="PF24914">
    <property type="entry name" value="ACR10_N"/>
    <property type="match status" value="1"/>
</dbReference>
<organism evidence="4 5">
    <name type="scientific">Hibiscus trionum</name>
    <name type="common">Flower of an hour</name>
    <dbReference type="NCBI Taxonomy" id="183268"/>
    <lineage>
        <taxon>Eukaryota</taxon>
        <taxon>Viridiplantae</taxon>
        <taxon>Streptophyta</taxon>
        <taxon>Embryophyta</taxon>
        <taxon>Tracheophyta</taxon>
        <taxon>Spermatophyta</taxon>
        <taxon>Magnoliopsida</taxon>
        <taxon>eudicotyledons</taxon>
        <taxon>Gunneridae</taxon>
        <taxon>Pentapetalae</taxon>
        <taxon>rosids</taxon>
        <taxon>malvids</taxon>
        <taxon>Malvales</taxon>
        <taxon>Malvaceae</taxon>
        <taxon>Malvoideae</taxon>
        <taxon>Hibiscus</taxon>
    </lineage>
</organism>
<dbReference type="PANTHER" id="PTHR31096">
    <property type="entry name" value="ACT DOMAIN-CONTAINING PROTEIN ACR4-RELATED"/>
    <property type="match status" value="1"/>
</dbReference>
<dbReference type="Proteomes" id="UP001165190">
    <property type="component" value="Unassembled WGS sequence"/>
</dbReference>
<accession>A0A9W7LYD5</accession>
<keyword evidence="5" id="KW-1185">Reference proteome</keyword>
<keyword evidence="1 2" id="KW-0677">Repeat</keyword>
<dbReference type="InterPro" id="IPR045865">
    <property type="entry name" value="ACT-like_dom_sf"/>
</dbReference>
<name>A0A9W7LYD5_HIBTR</name>
<dbReference type="InterPro" id="IPR040217">
    <property type="entry name" value="ACR1-12"/>
</dbReference>
<dbReference type="PROSITE" id="PS51671">
    <property type="entry name" value="ACT"/>
    <property type="match status" value="1"/>
</dbReference>
<reference evidence="4" key="1">
    <citation type="submission" date="2023-05" db="EMBL/GenBank/DDBJ databases">
        <title>Genome and transcriptome analyses reveal genes involved in the formation of fine ridges on petal epidermal cells in Hibiscus trionum.</title>
        <authorList>
            <person name="Koshimizu S."/>
            <person name="Masuda S."/>
            <person name="Ishii T."/>
            <person name="Shirasu K."/>
            <person name="Hoshino A."/>
            <person name="Arita M."/>
        </authorList>
    </citation>
    <scope>NUCLEOTIDE SEQUENCE</scope>
    <source>
        <strain evidence="4">Hamamatsu line</strain>
    </source>
</reference>
<evidence type="ECO:0000313" key="5">
    <source>
        <dbReference type="Proteomes" id="UP001165190"/>
    </source>
</evidence>
<sequence>MGILHDDVVVVRQSENEGEPSVITVNCPDKTGLGCDLCRILLFLGLTIIRGDVSTDGKWCYIVFWVVPKPSIRWDTCKWGLLKKRLVETCPSCSSAYGISYYPSERHSPKPPDVFLLKLFCYDRKGLLHDLTTVFCNLELNIKKVKVSTTPDGTVMNLFFVTDTRELLHTKKRQEEMYEALEDVMQADMMSCNIEKVGPEIAACCKASPSLPSAIIDDIFPLGDVQGAPKCITSNNVSVTMDNSLSTAHTLVQIVCQDHKGLLYDIMRTLKDYNIQISYGRFYMKQRRKCEIDLFIMQADGKKVVDPSKQHALSLRLQMELLQPLRVAVMSRGPDTELLVTNPVELSSKGWPLVFHDITLALKMLNTCIFSAEIGRHMIGDQEWEVYRVLLDEGASLCIPRRKVEVGVWKLLMGWE</sequence>
<dbReference type="PANTHER" id="PTHR31096:SF23">
    <property type="entry name" value="ACT DOMAIN-CONTAINING PROTEIN ACR10"/>
    <property type="match status" value="1"/>
</dbReference>
<dbReference type="InterPro" id="IPR056816">
    <property type="entry name" value="ACR2/9/10_N"/>
</dbReference>
<dbReference type="EMBL" id="BSYR01000018">
    <property type="protein sequence ID" value="GMI80958.1"/>
    <property type="molecule type" value="Genomic_DNA"/>
</dbReference>
<evidence type="ECO:0000256" key="1">
    <source>
        <dbReference type="ARBA" id="ARBA00022737"/>
    </source>
</evidence>
<dbReference type="GO" id="GO:0016597">
    <property type="term" value="F:amino acid binding"/>
    <property type="evidence" value="ECO:0007669"/>
    <property type="project" value="UniProtKB-UniRule"/>
</dbReference>